<dbReference type="PANTHER" id="PTHR48098:SF1">
    <property type="entry name" value="DIACYLGLYCEROL ACYLTRANSFERASE_MYCOLYLTRANSFERASE AG85A"/>
    <property type="match status" value="1"/>
</dbReference>
<evidence type="ECO:0000313" key="2">
    <source>
        <dbReference type="EMBL" id="MXP19845.1"/>
    </source>
</evidence>
<dbReference type="Gene3D" id="3.40.50.1820">
    <property type="entry name" value="alpha/beta hydrolase"/>
    <property type="match status" value="1"/>
</dbReference>
<dbReference type="InterPro" id="IPR029058">
    <property type="entry name" value="AB_hydrolase_fold"/>
</dbReference>
<keyword evidence="1" id="KW-0732">Signal</keyword>
<comment type="caution">
    <text evidence="2">The sequence shown here is derived from an EMBL/GenBank/DDBJ whole genome shotgun (WGS) entry which is preliminary data.</text>
</comment>
<dbReference type="Pfam" id="PF00756">
    <property type="entry name" value="Esterase"/>
    <property type="match status" value="1"/>
</dbReference>
<dbReference type="Proteomes" id="UP000475545">
    <property type="component" value="Unassembled WGS sequence"/>
</dbReference>
<gene>
    <name evidence="2" type="ORF">GIY30_00510</name>
</gene>
<evidence type="ECO:0000256" key="1">
    <source>
        <dbReference type="SAM" id="SignalP"/>
    </source>
</evidence>
<feature type="chain" id="PRO_5027085813" evidence="1">
    <location>
        <begin position="38"/>
        <end position="340"/>
    </location>
</feature>
<sequence length="340" mass="35617">MTPRRRARRSARVGQTVFVTVLLALTLTQLGAGTAAARDREGAATVTGLTQVDGALWEMTVDSPTMGSVPFQVIRPNGAPAGAPTLYLLNGAGGGEDGANWLAQTDAQQFFADKFVNVVIPARGLGSYYTDWIAADPRMGQPMWATFLTDELPAAVDHALAGNGRNAIAGLSMSATSVLDLATIAPGLYRSVAAYSGCARTSTPEGEAAVRGIVYAAAGGDADNMWGPSGSPLWRQHDPYLNAEKLRGTRLYLSSGSGTPGRYDTPSAQAPGAPPIANQILVGGALEAATRACTEAMAKRLRQLSIPAQVHLPSAGTHSWGYWEDELHRSWPTLAAGLDD</sequence>
<protein>
    <submittedName>
        <fullName evidence="2">Esterase family protein</fullName>
    </submittedName>
</protein>
<feature type="signal peptide" evidence="1">
    <location>
        <begin position="1"/>
        <end position="37"/>
    </location>
</feature>
<evidence type="ECO:0000313" key="3">
    <source>
        <dbReference type="Proteomes" id="UP000475545"/>
    </source>
</evidence>
<dbReference type="InterPro" id="IPR050583">
    <property type="entry name" value="Mycobacterial_A85_antigen"/>
</dbReference>
<dbReference type="AlphaFoldDB" id="A0A6L7GM46"/>
<dbReference type="SUPFAM" id="SSF53474">
    <property type="entry name" value="alpha/beta-Hydrolases"/>
    <property type="match status" value="1"/>
</dbReference>
<keyword evidence="3" id="KW-1185">Reference proteome</keyword>
<dbReference type="InterPro" id="IPR000801">
    <property type="entry name" value="Esterase-like"/>
</dbReference>
<dbReference type="GO" id="GO:0016747">
    <property type="term" value="F:acyltransferase activity, transferring groups other than amino-acyl groups"/>
    <property type="evidence" value="ECO:0007669"/>
    <property type="project" value="TreeGrafter"/>
</dbReference>
<dbReference type="EMBL" id="WMBR01000001">
    <property type="protein sequence ID" value="MXP19845.1"/>
    <property type="molecule type" value="Genomic_DNA"/>
</dbReference>
<name>A0A6L7GM46_9ACTN</name>
<dbReference type="PANTHER" id="PTHR48098">
    <property type="entry name" value="ENTEROCHELIN ESTERASE-RELATED"/>
    <property type="match status" value="1"/>
</dbReference>
<accession>A0A6L7GM46</accession>
<reference evidence="2 3" key="1">
    <citation type="submission" date="2019-11" db="EMBL/GenBank/DDBJ databases">
        <title>Gordonia sp. nov., a novel actinobacterium isolated from mangrove soil in Hainan.</title>
        <authorList>
            <person name="Huang X."/>
            <person name="Xie Y."/>
            <person name="Chu X."/>
            <person name="Xiao K."/>
        </authorList>
    </citation>
    <scope>NUCLEOTIDE SEQUENCE [LARGE SCALE GENOMIC DNA]</scope>
    <source>
        <strain evidence="2 3">HNM0687</strain>
    </source>
</reference>
<organism evidence="2 3">
    <name type="scientific">Gordonia mangrovi</name>
    <dbReference type="NCBI Taxonomy" id="2665643"/>
    <lineage>
        <taxon>Bacteria</taxon>
        <taxon>Bacillati</taxon>
        <taxon>Actinomycetota</taxon>
        <taxon>Actinomycetes</taxon>
        <taxon>Mycobacteriales</taxon>
        <taxon>Gordoniaceae</taxon>
        <taxon>Gordonia</taxon>
    </lineage>
</organism>
<proteinExistence type="predicted"/>